<dbReference type="EMBL" id="ADGQ01000035">
    <property type="protein sequence ID" value="EFM64974.1"/>
    <property type="molecule type" value="Genomic_DNA"/>
</dbReference>
<comment type="function">
    <text evidence="5">Catalyzes the methylation of C-1 in cobalt-precorrin-5B to form cobalt-precorrin-6A.</text>
</comment>
<evidence type="ECO:0000256" key="2">
    <source>
        <dbReference type="ARBA" id="ARBA00022603"/>
    </source>
</evidence>
<dbReference type="STRING" id="596315.HMPREF0634_1270"/>
<sequence length="388" mass="42369">MIDEFVYVDGKKYRRGYTSGSCACGATKAALIMLLEKRNINEVRIGTPKGVDLDLKIDNISREKGWVQCSVKKDGGDDIDATHGMDIFARLELVQADQVPDFRSDLDSDYLFITSGQGIGRVTKKGLDIRPGRPAINRVPLKMILKEVQETLDEAGLDIYDYLGGRKILVTIFAPQGQEIAKRTFNSNLGIEGGISIIGTTGIVEPMSDEGWKKALSAELAIKRAEGRETIILVPGNIGRDIMAKSYGADLDGIVKMSNFIGYMLMETKRLGFKKVIIGGHIGKLIKLSGGITNSHSRVADARSEIMVANLALLGAPLELLKEVDACLSTDAMVDIIRDAGYSKVFKVLADKAASKAKVYMRLGQEDHMDIEVYLFSMDGSLLAKSQI</sequence>
<dbReference type="Pfam" id="PF01888">
    <property type="entry name" value="CbiD"/>
    <property type="match status" value="1"/>
</dbReference>
<dbReference type="PIRSF" id="PIRSF026782">
    <property type="entry name" value="CbiD"/>
    <property type="match status" value="1"/>
</dbReference>
<dbReference type="eggNOG" id="COG1903">
    <property type="taxonomic scope" value="Bacteria"/>
</dbReference>
<dbReference type="AlphaFoldDB" id="E0E2E0"/>
<protein>
    <recommendedName>
        <fullName evidence="5">Cobalt-precorrin-5B C(1)-methyltransferase</fullName>
        <ecNumber evidence="5">2.1.1.195</ecNumber>
    </recommendedName>
    <alternativeName>
        <fullName evidence="5">Cobalt-precorrin-6A synthase</fullName>
    </alternativeName>
</protein>
<dbReference type="NCBIfam" id="TIGR00312">
    <property type="entry name" value="cbiD"/>
    <property type="match status" value="1"/>
</dbReference>
<dbReference type="Gene3D" id="3.30.2110.10">
    <property type="entry name" value="CbiD-like"/>
    <property type="match status" value="1"/>
</dbReference>
<dbReference type="GO" id="GO:0019251">
    <property type="term" value="P:anaerobic cobalamin biosynthetic process"/>
    <property type="evidence" value="ECO:0007669"/>
    <property type="project" value="UniProtKB-UniRule"/>
</dbReference>
<accession>E0E2E0</accession>
<dbReference type="InterPro" id="IPR036074">
    <property type="entry name" value="CbiD_sf"/>
</dbReference>
<comment type="caution">
    <text evidence="6">The sequence shown here is derived from an EMBL/GenBank/DDBJ whole genome shotgun (WGS) entry which is preliminary data.</text>
</comment>
<organism evidence="6 7">
    <name type="scientific">Peptostreptococcus stomatis DSM 17678</name>
    <dbReference type="NCBI Taxonomy" id="596315"/>
    <lineage>
        <taxon>Bacteria</taxon>
        <taxon>Bacillati</taxon>
        <taxon>Bacillota</taxon>
        <taxon>Clostridia</taxon>
        <taxon>Peptostreptococcales</taxon>
        <taxon>Peptostreptococcaceae</taxon>
        <taxon>Peptostreptococcus</taxon>
    </lineage>
</organism>
<dbReference type="InterPro" id="IPR002748">
    <property type="entry name" value="CbiD"/>
</dbReference>
<gene>
    <name evidence="5 6" type="primary">cbiD</name>
    <name evidence="6" type="ORF">HMPREF0634_1270</name>
</gene>
<comment type="catalytic activity">
    <reaction evidence="5">
        <text>Co-precorrin-5B + S-adenosyl-L-methionine = Co-precorrin-6A + S-adenosyl-L-homocysteine</text>
        <dbReference type="Rhea" id="RHEA:26285"/>
        <dbReference type="ChEBI" id="CHEBI:57856"/>
        <dbReference type="ChEBI" id="CHEBI:59789"/>
        <dbReference type="ChEBI" id="CHEBI:60063"/>
        <dbReference type="ChEBI" id="CHEBI:60064"/>
        <dbReference type="EC" id="2.1.1.195"/>
    </reaction>
</comment>
<evidence type="ECO:0000313" key="6">
    <source>
        <dbReference type="EMBL" id="EFM64974.1"/>
    </source>
</evidence>
<dbReference type="HAMAP" id="MF_00787">
    <property type="entry name" value="CbiD"/>
    <property type="match status" value="1"/>
</dbReference>
<keyword evidence="3 5" id="KW-0808">Transferase</keyword>
<dbReference type="PANTHER" id="PTHR35863">
    <property type="entry name" value="COBALT-PRECORRIN-5B C(1)-METHYLTRANSFERASE"/>
    <property type="match status" value="1"/>
</dbReference>
<evidence type="ECO:0000256" key="4">
    <source>
        <dbReference type="ARBA" id="ARBA00022691"/>
    </source>
</evidence>
<name>E0E2E0_9FIRM</name>
<evidence type="ECO:0000313" key="7">
    <source>
        <dbReference type="Proteomes" id="UP000003244"/>
    </source>
</evidence>
<evidence type="ECO:0000256" key="3">
    <source>
        <dbReference type="ARBA" id="ARBA00022679"/>
    </source>
</evidence>
<keyword evidence="1 5" id="KW-0169">Cobalamin biosynthesis</keyword>
<keyword evidence="2 5" id="KW-0489">Methyltransferase</keyword>
<keyword evidence="4 5" id="KW-0949">S-adenosyl-L-methionine</keyword>
<dbReference type="EC" id="2.1.1.195" evidence="5"/>
<proteinExistence type="inferred from homology"/>
<dbReference type="Proteomes" id="UP000003244">
    <property type="component" value="Unassembled WGS sequence"/>
</dbReference>
<comment type="similarity">
    <text evidence="5">Belongs to the CbiD family.</text>
</comment>
<evidence type="ECO:0000256" key="1">
    <source>
        <dbReference type="ARBA" id="ARBA00022573"/>
    </source>
</evidence>
<dbReference type="SUPFAM" id="SSF111342">
    <property type="entry name" value="CbiD-like"/>
    <property type="match status" value="1"/>
</dbReference>
<comment type="pathway">
    <text evidence="5">Cofactor biosynthesis; adenosylcobalamin biosynthesis; cob(II)yrinate a,c-diamide from sirohydrochlorin (anaerobic route): step 6/10.</text>
</comment>
<dbReference type="PANTHER" id="PTHR35863:SF1">
    <property type="entry name" value="COBALT-PRECORRIN-5B C(1)-METHYLTRANSFERASE"/>
    <property type="match status" value="1"/>
</dbReference>
<dbReference type="GO" id="GO:0043780">
    <property type="term" value="F:cobalt-precorrin-5B C1-methyltransferase activity"/>
    <property type="evidence" value="ECO:0007669"/>
    <property type="project" value="RHEA"/>
</dbReference>
<dbReference type="GO" id="GO:0032259">
    <property type="term" value="P:methylation"/>
    <property type="evidence" value="ECO:0007669"/>
    <property type="project" value="UniProtKB-KW"/>
</dbReference>
<evidence type="ECO:0000256" key="5">
    <source>
        <dbReference type="HAMAP-Rule" id="MF_00787"/>
    </source>
</evidence>
<reference evidence="6 7" key="1">
    <citation type="submission" date="2010-08" db="EMBL/GenBank/DDBJ databases">
        <authorList>
            <person name="Harkins D.M."/>
            <person name="Madupu R."/>
            <person name="Durkin A.S."/>
            <person name="Torralba M."/>
            <person name="Methe B."/>
            <person name="Sutton G.G."/>
            <person name="Nelson K.E."/>
        </authorList>
    </citation>
    <scope>NUCLEOTIDE SEQUENCE [LARGE SCALE GENOMIC DNA]</scope>
    <source>
        <strain evidence="6 7">DSM 17678</strain>
    </source>
</reference>
<dbReference type="UniPathway" id="UPA00148">
    <property type="reaction ID" value="UER00227"/>
</dbReference>
<keyword evidence="7" id="KW-1185">Reference proteome</keyword>